<dbReference type="OrthoDB" id="162089at2"/>
<dbReference type="SMART" id="SM00062">
    <property type="entry name" value="PBPb"/>
    <property type="match status" value="1"/>
</dbReference>
<dbReference type="Proteomes" id="UP000053370">
    <property type="component" value="Unassembled WGS sequence"/>
</dbReference>
<feature type="chain" id="PRO_5005513914" evidence="2">
    <location>
        <begin position="32"/>
        <end position="425"/>
    </location>
</feature>
<protein>
    <submittedName>
        <fullName evidence="4">ABC-type amino acid transport/signal transduction system, periplasmic component</fullName>
    </submittedName>
</protein>
<evidence type="ECO:0000313" key="5">
    <source>
        <dbReference type="Proteomes" id="UP000053370"/>
    </source>
</evidence>
<dbReference type="Gene3D" id="2.60.40.10">
    <property type="entry name" value="Immunoglobulins"/>
    <property type="match status" value="1"/>
</dbReference>
<keyword evidence="5" id="KW-1185">Reference proteome</keyword>
<feature type="domain" description="Solute-binding protein family 3/N-terminal" evidence="3">
    <location>
        <begin position="44"/>
        <end position="270"/>
    </location>
</feature>
<dbReference type="EMBL" id="DF968180">
    <property type="protein sequence ID" value="GAP39926.1"/>
    <property type="molecule type" value="Genomic_DNA"/>
</dbReference>
<dbReference type="AlphaFoldDB" id="A0A0K8PBA8"/>
<feature type="signal peptide" evidence="2">
    <location>
        <begin position="1"/>
        <end position="31"/>
    </location>
</feature>
<evidence type="ECO:0000313" key="4">
    <source>
        <dbReference type="EMBL" id="GAP39926.1"/>
    </source>
</evidence>
<sequence length="425" mass="47294">MNHVIMSALKKESIIGFFLLCLLSVFSPVTAADSHLSAVKSNGVLYFGTSSDYVPFTFYGADGTITGLDIQLAEEIANRIGVSLRVIDLAYDGLIDSVRVGQVDLIGGALSKSIENAQLVDFSRVYFMGTGRIVALKSKEIPADITLSFLSDKSIGVQGGTNFEQWVLANLVTEDRAAEQFLVRYLTIADAVKGLDQEEVDFVLMDLNTYNRYYKSSGNYQLILEDQIKEEFAFASHQDSSLIPEVNRQLNFMMLDGTAQRIAEDFFSNVYPISNSRRIRQSMPDSSGSSVQSEISCTNAMQFIGDVTIPDGSKINRGASFTKIWRIYNLGSCTWNMNYRLVPYNTVNSDHMSYQISRTVPPYSVYDFPVIMTAPSEIGDYQSSWQLQTSEGKNFGQTIWVKINVVEPEMDQSPEESSDLTAVPQ</sequence>
<dbReference type="CDD" id="cd14947">
    <property type="entry name" value="NBR1_like"/>
    <property type="match status" value="1"/>
</dbReference>
<accession>A0A0K8PBA8</accession>
<dbReference type="Pfam" id="PF00497">
    <property type="entry name" value="SBP_bac_3"/>
    <property type="match status" value="1"/>
</dbReference>
<organism evidence="4">
    <name type="scientific">Flexilinea flocculi</name>
    <dbReference type="NCBI Taxonomy" id="1678840"/>
    <lineage>
        <taxon>Bacteria</taxon>
        <taxon>Bacillati</taxon>
        <taxon>Chloroflexota</taxon>
        <taxon>Anaerolineae</taxon>
        <taxon>Anaerolineales</taxon>
        <taxon>Anaerolineaceae</taxon>
        <taxon>Flexilinea</taxon>
    </lineage>
</organism>
<name>A0A0K8PBA8_9CHLR</name>
<dbReference type="InterPro" id="IPR001638">
    <property type="entry name" value="Solute-binding_3/MltF_N"/>
</dbReference>
<dbReference type="PANTHER" id="PTHR35936">
    <property type="entry name" value="MEMBRANE-BOUND LYTIC MUREIN TRANSGLYCOSYLASE F"/>
    <property type="match status" value="1"/>
</dbReference>
<dbReference type="PANTHER" id="PTHR35936:SF17">
    <property type="entry name" value="ARGININE-BINDING EXTRACELLULAR PROTEIN ARTP"/>
    <property type="match status" value="1"/>
</dbReference>
<dbReference type="InterPro" id="IPR013783">
    <property type="entry name" value="Ig-like_fold"/>
</dbReference>
<evidence type="ECO:0000256" key="1">
    <source>
        <dbReference type="ARBA" id="ARBA00022729"/>
    </source>
</evidence>
<dbReference type="Gene3D" id="3.40.190.10">
    <property type="entry name" value="Periplasmic binding protein-like II"/>
    <property type="match status" value="2"/>
</dbReference>
<evidence type="ECO:0000259" key="3">
    <source>
        <dbReference type="SMART" id="SM00062"/>
    </source>
</evidence>
<dbReference type="STRING" id="1678840.ATC1_12464"/>
<dbReference type="CDD" id="cd13530">
    <property type="entry name" value="PBP2_peptides_like"/>
    <property type="match status" value="1"/>
</dbReference>
<keyword evidence="1 2" id="KW-0732">Signal</keyword>
<dbReference type="InterPro" id="IPR032350">
    <property type="entry name" value="Nbr1_FW"/>
</dbReference>
<gene>
    <name evidence="4" type="ORF">ATC1_12464</name>
</gene>
<reference evidence="4" key="1">
    <citation type="journal article" date="2015" name="Genome Announc.">
        <title>Draft Genome Sequence of Anaerolineae Strain TC1, a Novel Isolate from a Methanogenic Wastewater Treatment System.</title>
        <authorList>
            <person name="Matsuura N."/>
            <person name="Tourlousse D.M."/>
            <person name="Sun L."/>
            <person name="Toyonaga M."/>
            <person name="Kuroda K."/>
            <person name="Ohashi A."/>
            <person name="Cruz R."/>
            <person name="Yamaguchi T."/>
            <person name="Sekiguchi Y."/>
        </authorList>
    </citation>
    <scope>NUCLEOTIDE SEQUENCE [LARGE SCALE GENOMIC DNA]</scope>
    <source>
        <strain evidence="4">TC1</strain>
    </source>
</reference>
<dbReference type="Pfam" id="PF16158">
    <property type="entry name" value="N_BRCA1_IG"/>
    <property type="match status" value="1"/>
</dbReference>
<evidence type="ECO:0000256" key="2">
    <source>
        <dbReference type="SAM" id="SignalP"/>
    </source>
</evidence>
<dbReference type="RefSeq" id="WP_082174657.1">
    <property type="nucleotide sequence ID" value="NZ_DF968180.1"/>
</dbReference>
<proteinExistence type="predicted"/>
<dbReference type="SUPFAM" id="SSF53850">
    <property type="entry name" value="Periplasmic binding protein-like II"/>
    <property type="match status" value="1"/>
</dbReference>